<protein>
    <recommendedName>
        <fullName evidence="3">Cyclophilin-like domain-containing protein</fullName>
    </recommendedName>
</protein>
<evidence type="ECO:0008006" key="3">
    <source>
        <dbReference type="Google" id="ProtNLM"/>
    </source>
</evidence>
<organism evidence="1 2">
    <name type="scientific">Vagococcus allomyrinae</name>
    <dbReference type="NCBI Taxonomy" id="2794353"/>
    <lineage>
        <taxon>Bacteria</taxon>
        <taxon>Bacillati</taxon>
        <taxon>Bacillota</taxon>
        <taxon>Bacilli</taxon>
        <taxon>Lactobacillales</taxon>
        <taxon>Enterococcaceae</taxon>
        <taxon>Vagococcus</taxon>
    </lineage>
</organism>
<dbReference type="Proteomes" id="UP000674938">
    <property type="component" value="Unassembled WGS sequence"/>
</dbReference>
<sequence>MSREFDVKLYLIMGDVTSEIEVNEDIKKITAKEPLSFPLYFQKSIDKNWYFSEPVDLVITGPFKEYSTEGDISYFPAFNSIGIMLKDEEMPLGISRYKLGKISHSLGKLQQLNNQETANIAIYHRERGENLR</sequence>
<dbReference type="EMBL" id="JAEEGA010000017">
    <property type="protein sequence ID" value="MBP1043582.1"/>
    <property type="molecule type" value="Genomic_DNA"/>
</dbReference>
<dbReference type="Gene3D" id="2.40.100.20">
    <property type="match status" value="1"/>
</dbReference>
<dbReference type="InterPro" id="IPR029000">
    <property type="entry name" value="Cyclophilin-like_dom_sf"/>
</dbReference>
<comment type="caution">
    <text evidence="1">The sequence shown here is derived from an EMBL/GenBank/DDBJ whole genome shotgun (WGS) entry which is preliminary data.</text>
</comment>
<accession>A0A940P926</accession>
<evidence type="ECO:0000313" key="2">
    <source>
        <dbReference type="Proteomes" id="UP000674938"/>
    </source>
</evidence>
<dbReference type="AlphaFoldDB" id="A0A940P926"/>
<name>A0A940P926_9ENTE</name>
<reference evidence="1" key="1">
    <citation type="submission" date="2020-12" db="EMBL/GenBank/DDBJ databases">
        <title>Vagococcus allomyrinae sp. nov. and Enterococcus lavae sp. nov., isolated from the larvae of Allomyrina dichotoma.</title>
        <authorList>
            <person name="Lee S.D."/>
        </authorList>
    </citation>
    <scope>NUCLEOTIDE SEQUENCE</scope>
    <source>
        <strain evidence="1">BWB3-3</strain>
    </source>
</reference>
<dbReference type="SUPFAM" id="SSF50891">
    <property type="entry name" value="Cyclophilin-like"/>
    <property type="match status" value="1"/>
</dbReference>
<evidence type="ECO:0000313" key="1">
    <source>
        <dbReference type="EMBL" id="MBP1043582.1"/>
    </source>
</evidence>
<gene>
    <name evidence="1" type="ORF">I6N95_21380</name>
</gene>
<proteinExistence type="predicted"/>
<dbReference type="RefSeq" id="WP_209531388.1">
    <property type="nucleotide sequence ID" value="NZ_JAEEGA010000017.1"/>
</dbReference>
<keyword evidence="2" id="KW-1185">Reference proteome</keyword>